<proteinExistence type="predicted"/>
<evidence type="ECO:0000313" key="2">
    <source>
        <dbReference type="Proteomes" id="UP001057402"/>
    </source>
</evidence>
<protein>
    <submittedName>
        <fullName evidence="1">Uncharacterized protein</fullName>
    </submittedName>
</protein>
<sequence length="390" mass="44203">MIVGKLGAVGGRTARACDGCLKTRARWYCSADDAFLCQECDISVHSPNQLARRHERICLQTSSASFKPSPDVNDGDLGSPPQEDYDSMPVWYKGITRKARTPRGKNNPRGRNNNHLFSAGVVPRVGNDEENEEFEEGDDDQLMCRVPVFDPFDDPVILYQNEFNNPVIDDFGLVFPQGLDDLSPDVDLADFVAEVESLLETSDEKDSGCSNKSCLGVDDVEQTLDCEYEDGVDVKIERWDSLINVKAEEEEEKMKMLLRLDYEAVLNECAVRGCNCAWSNGIPPQDFDFHDDGWPNLMGNERTLSGVLHCRSNSKFTLVGGFPRGDAEGREARVLRYKEKRRTRMFSKKIRYEVRKLNAEKRPRMKGRFVKRSTSPLSFVPGLHHPYFRP</sequence>
<organism evidence="1 2">
    <name type="scientific">Melastoma candidum</name>
    <dbReference type="NCBI Taxonomy" id="119954"/>
    <lineage>
        <taxon>Eukaryota</taxon>
        <taxon>Viridiplantae</taxon>
        <taxon>Streptophyta</taxon>
        <taxon>Embryophyta</taxon>
        <taxon>Tracheophyta</taxon>
        <taxon>Spermatophyta</taxon>
        <taxon>Magnoliopsida</taxon>
        <taxon>eudicotyledons</taxon>
        <taxon>Gunneridae</taxon>
        <taxon>Pentapetalae</taxon>
        <taxon>rosids</taxon>
        <taxon>malvids</taxon>
        <taxon>Myrtales</taxon>
        <taxon>Melastomataceae</taxon>
        <taxon>Melastomatoideae</taxon>
        <taxon>Melastomateae</taxon>
        <taxon>Melastoma</taxon>
    </lineage>
</organism>
<accession>A0ACB9MP92</accession>
<reference evidence="2" key="1">
    <citation type="journal article" date="2023" name="Front. Plant Sci.">
        <title>Chromosomal-level genome assembly of Melastoma candidum provides insights into trichome evolution.</title>
        <authorList>
            <person name="Zhong Y."/>
            <person name="Wu W."/>
            <person name="Sun C."/>
            <person name="Zou P."/>
            <person name="Liu Y."/>
            <person name="Dai S."/>
            <person name="Zhou R."/>
        </authorList>
    </citation>
    <scope>NUCLEOTIDE SEQUENCE [LARGE SCALE GENOMIC DNA]</scope>
</reference>
<dbReference type="Proteomes" id="UP001057402">
    <property type="component" value="Chromosome 9"/>
</dbReference>
<keyword evidence="2" id="KW-1185">Reference proteome</keyword>
<dbReference type="EMBL" id="CM042888">
    <property type="protein sequence ID" value="KAI4324646.1"/>
    <property type="molecule type" value="Genomic_DNA"/>
</dbReference>
<gene>
    <name evidence="1" type="ORF">MLD38_030115</name>
</gene>
<comment type="caution">
    <text evidence="1">The sequence shown here is derived from an EMBL/GenBank/DDBJ whole genome shotgun (WGS) entry which is preliminary data.</text>
</comment>
<evidence type="ECO:0000313" key="1">
    <source>
        <dbReference type="EMBL" id="KAI4324646.1"/>
    </source>
</evidence>
<name>A0ACB9MP92_9MYRT</name>